<reference evidence="2" key="3">
    <citation type="submission" date="2022-06" db="UniProtKB">
        <authorList>
            <consortium name="EnsemblPlants"/>
        </authorList>
    </citation>
    <scope>IDENTIFICATION</scope>
</reference>
<dbReference type="InterPro" id="IPR020828">
    <property type="entry name" value="GlycerAld_3-P_DH_NAD(P)-bd"/>
</dbReference>
<evidence type="ECO:0000313" key="2">
    <source>
        <dbReference type="EnsemblPlants" id="TuG1812G0500002412.01.T01"/>
    </source>
</evidence>
<dbReference type="Gene3D" id="3.40.50.720">
    <property type="entry name" value="NAD(P)-binding Rossmann-like Domain"/>
    <property type="match status" value="1"/>
</dbReference>
<name>A0A8R7QFQ5_TRIUA</name>
<dbReference type="Proteomes" id="UP000015106">
    <property type="component" value="Chromosome 5"/>
</dbReference>
<evidence type="ECO:0000313" key="3">
    <source>
        <dbReference type="Proteomes" id="UP000015106"/>
    </source>
</evidence>
<dbReference type="AlphaFoldDB" id="A0A8R7QFQ5"/>
<protein>
    <recommendedName>
        <fullName evidence="1">Glyceraldehyde 3-phosphate dehydrogenase NAD(P) binding domain-containing protein</fullName>
    </recommendedName>
</protein>
<dbReference type="EnsemblPlants" id="TuG1812G0500002412.01.T01">
    <property type="protein sequence ID" value="TuG1812G0500002412.01.T01"/>
    <property type="gene ID" value="TuG1812G0500002412.01"/>
</dbReference>
<keyword evidence="3" id="KW-1185">Reference proteome</keyword>
<dbReference type="SUPFAM" id="SSF51735">
    <property type="entry name" value="NAD(P)-binding Rossmann-fold domains"/>
    <property type="match status" value="1"/>
</dbReference>
<reference evidence="2" key="2">
    <citation type="submission" date="2018-03" db="EMBL/GenBank/DDBJ databases">
        <title>The Triticum urartu genome reveals the dynamic nature of wheat genome evolution.</title>
        <authorList>
            <person name="Ling H."/>
            <person name="Ma B."/>
            <person name="Shi X."/>
            <person name="Liu H."/>
            <person name="Dong L."/>
            <person name="Sun H."/>
            <person name="Cao Y."/>
            <person name="Gao Q."/>
            <person name="Zheng S."/>
            <person name="Li Y."/>
            <person name="Yu Y."/>
            <person name="Du H."/>
            <person name="Qi M."/>
            <person name="Li Y."/>
            <person name="Yu H."/>
            <person name="Cui Y."/>
            <person name="Wang N."/>
            <person name="Chen C."/>
            <person name="Wu H."/>
            <person name="Zhao Y."/>
            <person name="Zhang J."/>
            <person name="Li Y."/>
            <person name="Zhou W."/>
            <person name="Zhang B."/>
            <person name="Hu W."/>
            <person name="Eijk M."/>
            <person name="Tang J."/>
            <person name="Witsenboer H."/>
            <person name="Zhao S."/>
            <person name="Li Z."/>
            <person name="Zhang A."/>
            <person name="Wang D."/>
            <person name="Liang C."/>
        </authorList>
    </citation>
    <scope>NUCLEOTIDE SEQUENCE [LARGE SCALE GENOMIC DNA]</scope>
    <source>
        <strain evidence="2">cv. G1812</strain>
    </source>
</reference>
<dbReference type="Pfam" id="PF00044">
    <property type="entry name" value="Gp_dh_N"/>
    <property type="match status" value="1"/>
</dbReference>
<sequence length="292" mass="32217">MHEDLMHSQNPLPDHSGVIAVLSRFGCKQVATCKDNNTTFKLKVGLIGFGSIGRQVAEALFEIKEADLIAICDSSTVAEMAIAWKSSKVSLSVTGESSLMFMKQTTEFGKNVGVLVSVLNPRQHEESPWGNILVNYVIDTLSLFSEDKHFVYSAHDRADPPCTDGRTDTDLPKQLPKSLPGTVYTMMYADERVPSGFNPSVKYLKVMVNSEAVKKSIVENLPEWKGVSANICFYAETNPTKRLCDPLTELLSSNEEQEADEENEPGDRLISVLTCCIRILKSVAIGGIFLMF</sequence>
<dbReference type="GO" id="GO:0051287">
    <property type="term" value="F:NAD binding"/>
    <property type="evidence" value="ECO:0007669"/>
    <property type="project" value="InterPro"/>
</dbReference>
<dbReference type="Gramene" id="TuG1812G0500002412.01.T01">
    <property type="protein sequence ID" value="TuG1812G0500002412.01.T01"/>
    <property type="gene ID" value="TuG1812G0500002412.01"/>
</dbReference>
<feature type="domain" description="Glyceraldehyde 3-phosphate dehydrogenase NAD(P) binding" evidence="1">
    <location>
        <begin position="43"/>
        <end position="144"/>
    </location>
</feature>
<accession>A0A8R7QFQ5</accession>
<dbReference type="InterPro" id="IPR036291">
    <property type="entry name" value="NAD(P)-bd_dom_sf"/>
</dbReference>
<evidence type="ECO:0000259" key="1">
    <source>
        <dbReference type="Pfam" id="PF00044"/>
    </source>
</evidence>
<reference evidence="3" key="1">
    <citation type="journal article" date="2013" name="Nature">
        <title>Draft genome of the wheat A-genome progenitor Triticum urartu.</title>
        <authorList>
            <person name="Ling H.Q."/>
            <person name="Zhao S."/>
            <person name="Liu D."/>
            <person name="Wang J."/>
            <person name="Sun H."/>
            <person name="Zhang C."/>
            <person name="Fan H."/>
            <person name="Li D."/>
            <person name="Dong L."/>
            <person name="Tao Y."/>
            <person name="Gao C."/>
            <person name="Wu H."/>
            <person name="Li Y."/>
            <person name="Cui Y."/>
            <person name="Guo X."/>
            <person name="Zheng S."/>
            <person name="Wang B."/>
            <person name="Yu K."/>
            <person name="Liang Q."/>
            <person name="Yang W."/>
            <person name="Lou X."/>
            <person name="Chen J."/>
            <person name="Feng M."/>
            <person name="Jian J."/>
            <person name="Zhang X."/>
            <person name="Luo G."/>
            <person name="Jiang Y."/>
            <person name="Liu J."/>
            <person name="Wang Z."/>
            <person name="Sha Y."/>
            <person name="Zhang B."/>
            <person name="Wu H."/>
            <person name="Tang D."/>
            <person name="Shen Q."/>
            <person name="Xue P."/>
            <person name="Zou S."/>
            <person name="Wang X."/>
            <person name="Liu X."/>
            <person name="Wang F."/>
            <person name="Yang Y."/>
            <person name="An X."/>
            <person name="Dong Z."/>
            <person name="Zhang K."/>
            <person name="Zhang X."/>
            <person name="Luo M.C."/>
            <person name="Dvorak J."/>
            <person name="Tong Y."/>
            <person name="Wang J."/>
            <person name="Yang H."/>
            <person name="Li Z."/>
            <person name="Wang D."/>
            <person name="Zhang A."/>
            <person name="Wang J."/>
        </authorList>
    </citation>
    <scope>NUCLEOTIDE SEQUENCE</scope>
    <source>
        <strain evidence="3">cv. G1812</strain>
    </source>
</reference>
<proteinExistence type="predicted"/>
<organism evidence="2 3">
    <name type="scientific">Triticum urartu</name>
    <name type="common">Red wild einkorn</name>
    <name type="synonym">Crithodium urartu</name>
    <dbReference type="NCBI Taxonomy" id="4572"/>
    <lineage>
        <taxon>Eukaryota</taxon>
        <taxon>Viridiplantae</taxon>
        <taxon>Streptophyta</taxon>
        <taxon>Embryophyta</taxon>
        <taxon>Tracheophyta</taxon>
        <taxon>Spermatophyta</taxon>
        <taxon>Magnoliopsida</taxon>
        <taxon>Liliopsida</taxon>
        <taxon>Poales</taxon>
        <taxon>Poaceae</taxon>
        <taxon>BOP clade</taxon>
        <taxon>Pooideae</taxon>
        <taxon>Triticodae</taxon>
        <taxon>Triticeae</taxon>
        <taxon>Triticinae</taxon>
        <taxon>Triticum</taxon>
    </lineage>
</organism>